<evidence type="ECO:0000313" key="2">
    <source>
        <dbReference type="Proteomes" id="UP000241229"/>
    </source>
</evidence>
<reference evidence="1 2" key="1">
    <citation type="submission" date="2018-03" db="EMBL/GenBank/DDBJ databases">
        <title>The draft genome of Mesorhizobium sp. 6GN-30.</title>
        <authorList>
            <person name="Liu L."/>
            <person name="Li L."/>
            <person name="Wang T."/>
            <person name="Zhang X."/>
            <person name="Liang L."/>
        </authorList>
    </citation>
    <scope>NUCLEOTIDE SEQUENCE [LARGE SCALE GENOMIC DNA]</scope>
    <source>
        <strain evidence="1 2">6GN30</strain>
    </source>
</reference>
<protein>
    <submittedName>
        <fullName evidence="1">Uncharacterized protein</fullName>
    </submittedName>
</protein>
<sequence>MLLQTRNGIEVALRGLKAQVKIGQPGEHAGKVQVNDGLTIDAEAAPFFLRQIDPEGAIKPPM</sequence>
<dbReference type="AlphaFoldDB" id="A0A2P7RNH9"/>
<dbReference type="Proteomes" id="UP000241229">
    <property type="component" value="Unassembled WGS sequence"/>
</dbReference>
<keyword evidence="2" id="KW-1185">Reference proteome</keyword>
<name>A0A2P7RNH9_9HYPH</name>
<accession>A0A2P7RNH9</accession>
<evidence type="ECO:0000313" key="1">
    <source>
        <dbReference type="EMBL" id="PSJ51735.1"/>
    </source>
</evidence>
<dbReference type="EMBL" id="PXYK01000040">
    <property type="protein sequence ID" value="PSJ51735.1"/>
    <property type="molecule type" value="Genomic_DNA"/>
</dbReference>
<organism evidence="1 2">
    <name type="scientific">Kumtagia ephedrae</name>
    <dbReference type="NCBI Taxonomy" id="2116701"/>
    <lineage>
        <taxon>Bacteria</taxon>
        <taxon>Pseudomonadati</taxon>
        <taxon>Pseudomonadota</taxon>
        <taxon>Alphaproteobacteria</taxon>
        <taxon>Hyphomicrobiales</taxon>
        <taxon>Phyllobacteriaceae</taxon>
        <taxon>Kumtagia</taxon>
    </lineage>
</organism>
<gene>
    <name evidence="1" type="ORF">C7I84_27025</name>
</gene>
<proteinExistence type="predicted"/>
<comment type="caution">
    <text evidence="1">The sequence shown here is derived from an EMBL/GenBank/DDBJ whole genome shotgun (WGS) entry which is preliminary data.</text>
</comment>